<dbReference type="InterPro" id="IPR057253">
    <property type="entry name" value="CoiA-like_N"/>
</dbReference>
<dbReference type="EMBL" id="JACXAF010000009">
    <property type="protein sequence ID" value="MBD1389457.1"/>
    <property type="molecule type" value="Genomic_DNA"/>
</dbReference>
<evidence type="ECO:0000259" key="1">
    <source>
        <dbReference type="Pfam" id="PF25164"/>
    </source>
</evidence>
<comment type="caution">
    <text evidence="2">The sequence shown here is derived from an EMBL/GenBank/DDBJ whole genome shotgun (WGS) entry which is preliminary data.</text>
</comment>
<dbReference type="Pfam" id="PF25164">
    <property type="entry name" value="CoiA_N"/>
    <property type="match status" value="1"/>
</dbReference>
<organism evidence="2 3">
    <name type="scientific">Neiella litorisoli</name>
    <dbReference type="NCBI Taxonomy" id="2771431"/>
    <lineage>
        <taxon>Bacteria</taxon>
        <taxon>Pseudomonadati</taxon>
        <taxon>Pseudomonadota</taxon>
        <taxon>Gammaproteobacteria</taxon>
        <taxon>Alteromonadales</taxon>
        <taxon>Echinimonadaceae</taxon>
        <taxon>Neiella</taxon>
    </lineage>
</organism>
<dbReference type="Proteomes" id="UP000638014">
    <property type="component" value="Unassembled WGS sequence"/>
</dbReference>
<evidence type="ECO:0000313" key="2">
    <source>
        <dbReference type="EMBL" id="MBD1389457.1"/>
    </source>
</evidence>
<keyword evidence="3" id="KW-1185">Reference proteome</keyword>
<gene>
    <name evidence="2" type="ORF">IC617_08460</name>
</gene>
<sequence length="282" mass="31062">MDVRLPAALSLDTGQLVDVNDVPRGRNCGCICPSCGQGLLARQGEWKAWHFAHEHDSPIPPKNPCIISFDVVARDLAVQLLLSGNISSLHLPELTLDHQRTGLTEKVAPKSEHHALHFEKGGPLQLFTNIKGHRLDIGVGQLDDGISDAIYRPGLAAIGIAIDVATIRSQYFSRNNKTTFTELLVGQISDVTNIRWLCHPRLEAAQDRLKARVQEQLSTKTGSFPGLLSPKDDDRSAGFLGTYTCSACDHRWPGRQLSPRDFECPKCGAGLGQTMFDHRRME</sequence>
<dbReference type="RefSeq" id="WP_191144564.1">
    <property type="nucleotide sequence ID" value="NZ_JACXAF010000009.1"/>
</dbReference>
<dbReference type="AlphaFoldDB" id="A0A8J6QIX4"/>
<evidence type="ECO:0000313" key="3">
    <source>
        <dbReference type="Proteomes" id="UP000638014"/>
    </source>
</evidence>
<reference evidence="2" key="1">
    <citation type="submission" date="2020-09" db="EMBL/GenBank/DDBJ databases">
        <title>A novel bacterium of genus Neiella, isolated from South China Sea.</title>
        <authorList>
            <person name="Huang H."/>
            <person name="Mo K."/>
            <person name="Hu Y."/>
        </authorList>
    </citation>
    <scope>NUCLEOTIDE SEQUENCE</scope>
    <source>
        <strain evidence="2">HB171785</strain>
    </source>
</reference>
<accession>A0A8J6QIX4</accession>
<protein>
    <recommendedName>
        <fullName evidence="1">Competence protein CoiA-like N-terminal domain-containing protein</fullName>
    </recommendedName>
</protein>
<feature type="domain" description="Competence protein CoiA-like N-terminal" evidence="1">
    <location>
        <begin position="30"/>
        <end position="57"/>
    </location>
</feature>
<proteinExistence type="predicted"/>
<name>A0A8J6QIX4_9GAMM</name>